<evidence type="ECO:0000313" key="3">
    <source>
        <dbReference type="Proteomes" id="UP000800039"/>
    </source>
</evidence>
<organism evidence="2 3">
    <name type="scientific">Cucurbitaria berberidis CBS 394.84</name>
    <dbReference type="NCBI Taxonomy" id="1168544"/>
    <lineage>
        <taxon>Eukaryota</taxon>
        <taxon>Fungi</taxon>
        <taxon>Dikarya</taxon>
        <taxon>Ascomycota</taxon>
        <taxon>Pezizomycotina</taxon>
        <taxon>Dothideomycetes</taxon>
        <taxon>Pleosporomycetidae</taxon>
        <taxon>Pleosporales</taxon>
        <taxon>Pleosporineae</taxon>
        <taxon>Cucurbitariaceae</taxon>
        <taxon>Cucurbitaria</taxon>
    </lineage>
</organism>
<dbReference type="RefSeq" id="XP_040786465.1">
    <property type="nucleotide sequence ID" value="XM_040933841.1"/>
</dbReference>
<gene>
    <name evidence="2" type="ORF">K460DRAFT_368770</name>
</gene>
<sequence>MELWTSLCSAILWNAVLALGIPQTGAQQPLLPTQRAQAHSYATGVILGFTESGSNQEHRFEIPLRAQISSGTCFEELEIPKQVLTPQLGVDLPGHLKTIKIIAATNQQGQSAPLESLSRIICRVIPKISMEEKEMGEQRVWPWFTAEDAVVRFEASSSRWYLAGRSIERFECR</sequence>
<keyword evidence="1" id="KW-0732">Signal</keyword>
<reference evidence="2" key="1">
    <citation type="submission" date="2020-01" db="EMBL/GenBank/DDBJ databases">
        <authorList>
            <consortium name="DOE Joint Genome Institute"/>
            <person name="Haridas S."/>
            <person name="Albert R."/>
            <person name="Binder M."/>
            <person name="Bloem J."/>
            <person name="Labutti K."/>
            <person name="Salamov A."/>
            <person name="Andreopoulos B."/>
            <person name="Baker S.E."/>
            <person name="Barry K."/>
            <person name="Bills G."/>
            <person name="Bluhm B.H."/>
            <person name="Cannon C."/>
            <person name="Castanera R."/>
            <person name="Culley D.E."/>
            <person name="Daum C."/>
            <person name="Ezra D."/>
            <person name="Gonzalez J.B."/>
            <person name="Henrissat B."/>
            <person name="Kuo A."/>
            <person name="Liang C."/>
            <person name="Lipzen A."/>
            <person name="Lutzoni F."/>
            <person name="Magnuson J."/>
            <person name="Mondo S."/>
            <person name="Nolan M."/>
            <person name="Ohm R."/>
            <person name="Pangilinan J."/>
            <person name="Park H.-J."/>
            <person name="Ramirez L."/>
            <person name="Alfaro M."/>
            <person name="Sun H."/>
            <person name="Tritt A."/>
            <person name="Yoshinaga Y."/>
            <person name="Zwiers L.-H."/>
            <person name="Turgeon B.G."/>
            <person name="Goodwin S.B."/>
            <person name="Spatafora J.W."/>
            <person name="Crous P.W."/>
            <person name="Grigoriev I.V."/>
        </authorList>
    </citation>
    <scope>NUCLEOTIDE SEQUENCE</scope>
    <source>
        <strain evidence="2">CBS 394.84</strain>
    </source>
</reference>
<dbReference type="OrthoDB" id="3650120at2759"/>
<keyword evidence="3" id="KW-1185">Reference proteome</keyword>
<evidence type="ECO:0000313" key="2">
    <source>
        <dbReference type="EMBL" id="KAF1843902.1"/>
    </source>
</evidence>
<dbReference type="GeneID" id="63851092"/>
<name>A0A9P4GE20_9PLEO</name>
<dbReference type="EMBL" id="ML976617">
    <property type="protein sequence ID" value="KAF1843902.1"/>
    <property type="molecule type" value="Genomic_DNA"/>
</dbReference>
<proteinExistence type="predicted"/>
<comment type="caution">
    <text evidence="2">The sequence shown here is derived from an EMBL/GenBank/DDBJ whole genome shotgun (WGS) entry which is preliminary data.</text>
</comment>
<accession>A0A9P4GE20</accession>
<evidence type="ECO:0000256" key="1">
    <source>
        <dbReference type="SAM" id="SignalP"/>
    </source>
</evidence>
<feature type="signal peptide" evidence="1">
    <location>
        <begin position="1"/>
        <end position="18"/>
    </location>
</feature>
<evidence type="ECO:0008006" key="4">
    <source>
        <dbReference type="Google" id="ProtNLM"/>
    </source>
</evidence>
<dbReference type="AlphaFoldDB" id="A0A9P4GE20"/>
<dbReference type="Proteomes" id="UP000800039">
    <property type="component" value="Unassembled WGS sequence"/>
</dbReference>
<protein>
    <recommendedName>
        <fullName evidence="4">Ubiquitin 3 binding protein But2 C-terminal domain-containing protein</fullName>
    </recommendedName>
</protein>
<feature type="chain" id="PRO_5040202192" description="Ubiquitin 3 binding protein But2 C-terminal domain-containing protein" evidence="1">
    <location>
        <begin position="19"/>
        <end position="173"/>
    </location>
</feature>